<proteinExistence type="evidence at transcript level"/>
<reference evidence="2" key="1">
    <citation type="submission" date="2012-11" db="EMBL/GenBank/DDBJ databases">
        <authorList>
            <person name="Lucero-Rivera Y.E."/>
            <person name="Tovar-Ramirez D."/>
        </authorList>
    </citation>
    <scope>NUCLEOTIDE SEQUENCE</scope>
    <source>
        <tissue evidence="2">Salivary gland</tissue>
    </source>
</reference>
<dbReference type="AlphaFoldDB" id="L7LSZ0"/>
<name>L7LSZ0_RHIPC</name>
<protein>
    <submittedName>
        <fullName evidence="2">Putative group v salivary lipocalin</fullName>
    </submittedName>
</protein>
<dbReference type="EMBL" id="GACK01011095">
    <property type="protein sequence ID" value="JAA53939.1"/>
    <property type="molecule type" value="mRNA"/>
</dbReference>
<feature type="chain" id="PRO_5003980605" evidence="1">
    <location>
        <begin position="29"/>
        <end position="225"/>
    </location>
</feature>
<organism evidence="2">
    <name type="scientific">Rhipicephalus pulchellus</name>
    <name type="common">Yellow backed tick</name>
    <name type="synonym">Dermacentor pulchellus</name>
    <dbReference type="NCBI Taxonomy" id="72859"/>
    <lineage>
        <taxon>Eukaryota</taxon>
        <taxon>Metazoa</taxon>
        <taxon>Ecdysozoa</taxon>
        <taxon>Arthropoda</taxon>
        <taxon>Chelicerata</taxon>
        <taxon>Arachnida</taxon>
        <taxon>Acari</taxon>
        <taxon>Parasitiformes</taxon>
        <taxon>Ixodida</taxon>
        <taxon>Ixodoidea</taxon>
        <taxon>Ixodidae</taxon>
        <taxon>Rhipicephalinae</taxon>
        <taxon>Rhipicephalus</taxon>
        <taxon>Rhipicephalus</taxon>
    </lineage>
</organism>
<accession>L7LSZ0</accession>
<evidence type="ECO:0000256" key="1">
    <source>
        <dbReference type="SAM" id="SignalP"/>
    </source>
</evidence>
<keyword evidence="1" id="KW-0732">Signal</keyword>
<dbReference type="SUPFAM" id="SSF50814">
    <property type="entry name" value="Lipocalins"/>
    <property type="match status" value="1"/>
</dbReference>
<dbReference type="Gene3D" id="2.40.128.20">
    <property type="match status" value="1"/>
</dbReference>
<feature type="signal peptide" evidence="1">
    <location>
        <begin position="1"/>
        <end position="28"/>
    </location>
</feature>
<reference evidence="2" key="2">
    <citation type="journal article" date="2015" name="J. Proteomics">
        <title>Sexual differences in the sialomes of the zebra tick, Rhipicephalus pulchellus.</title>
        <authorList>
            <person name="Tan A.W."/>
            <person name="Francischetti I.M."/>
            <person name="Slovak M."/>
            <person name="Kini R.M."/>
            <person name="Ribeiro J.M."/>
        </authorList>
    </citation>
    <scope>NUCLEOTIDE SEQUENCE</scope>
    <source>
        <tissue evidence="2">Salivary gland</tissue>
    </source>
</reference>
<evidence type="ECO:0000313" key="2">
    <source>
        <dbReference type="EMBL" id="JAA53939.1"/>
    </source>
</evidence>
<sequence length="225" mass="26029">MKYCVLEVHPILAVLALAASFLCLDVDAEITSGKSEKGQSYNFLPIAQVFSTKEKLWLYWQNYTDDVDLSTEFPDMKVPPLDLTQKCTFIEMDNISENDINYWWKTIMDSQMVAIHYYGQFLREDGDELGYMNVRDISGNETNPSFRMTLKHRRANCSVFFVTSIGENGETGCELYVRDKAISRNPPKECTAYYRTHCVNKTVVYEASCKRRVEKAQRKLDNIMT</sequence>
<dbReference type="InterPro" id="IPR012674">
    <property type="entry name" value="Calycin"/>
</dbReference>